<name>A0ABZ2ZED7_9BACT</name>
<dbReference type="EMBL" id="CP150096">
    <property type="protein sequence ID" value="WZN49091.1"/>
    <property type="molecule type" value="Genomic_DNA"/>
</dbReference>
<reference evidence="2 3" key="1">
    <citation type="submission" date="2024-03" db="EMBL/GenBank/DDBJ databases">
        <title>Chitinophaga caseinilytica sp. nov., a casein hydrolysing bacterium isolated from forest soil.</title>
        <authorList>
            <person name="Lee D.S."/>
            <person name="Han D.M."/>
            <person name="Baek J.H."/>
            <person name="Choi D.G."/>
            <person name="Jeon J.H."/>
            <person name="Jeon C.O."/>
        </authorList>
    </citation>
    <scope>NUCLEOTIDE SEQUENCE [LARGE SCALE GENOMIC DNA]</scope>
    <source>
        <strain evidence="2 3">KACC 19118</strain>
    </source>
</reference>
<keyword evidence="3" id="KW-1185">Reference proteome</keyword>
<feature type="domain" description="Lantibiotic biosynthesis protein dehydration" evidence="1">
    <location>
        <begin position="328"/>
        <end position="377"/>
    </location>
</feature>
<organism evidence="2 3">
    <name type="scientific">Chitinophaga caseinilytica</name>
    <dbReference type="NCBI Taxonomy" id="2267521"/>
    <lineage>
        <taxon>Bacteria</taxon>
        <taxon>Pseudomonadati</taxon>
        <taxon>Bacteroidota</taxon>
        <taxon>Chitinophagia</taxon>
        <taxon>Chitinophagales</taxon>
        <taxon>Chitinophagaceae</taxon>
        <taxon>Chitinophaga</taxon>
    </lineage>
</organism>
<evidence type="ECO:0000313" key="3">
    <source>
        <dbReference type="Proteomes" id="UP001449657"/>
    </source>
</evidence>
<evidence type="ECO:0000313" key="2">
    <source>
        <dbReference type="EMBL" id="WZN49091.1"/>
    </source>
</evidence>
<proteinExistence type="predicted"/>
<dbReference type="Proteomes" id="UP001449657">
    <property type="component" value="Chromosome"/>
</dbReference>
<protein>
    <submittedName>
        <fullName evidence="2">DUF4135 domain-containing protein</fullName>
    </submittedName>
</protein>
<dbReference type="InterPro" id="IPR025410">
    <property type="entry name" value="Lant_dehyd"/>
</dbReference>
<dbReference type="RefSeq" id="WP_341843666.1">
    <property type="nucleotide sequence ID" value="NZ_CP149792.1"/>
</dbReference>
<accession>A0ABZ2ZED7</accession>
<sequence length="661" mass="72105">MNRTQLEAILRAMGVTPPDVNRASLYLDYLQQAQTFFQTTLAANIGAPNYSFVRTAVRSANLLNEMAAMFDLYIGAAVDAALLLNVPNNETYQQYFDNNILTPGYPGTRNTFRGIYTVSTNALLQLYNHFTGNIQQACQRVYADRNALGTFFDELSPNTTNVVWGLSRIKSTGSDFHKGGKQVLIFTLTVDVTEAAGDTTMTTDKRIVYKPSDIETDCLLAGKSAVINAITPGFMTASLFEIYNTQLAAYKLANPAFTGLPVTTYGILPRSFQSAHVGGPPLPVRAAYGYLEYLNNDLSGTTIQYNGYFPFAQSDYMIFKSQNAAAITQAFYRTEGATAALACSFSIQDLHLENVRVKGYLPYLIDMEVSLAKASNSIESTVLIANVFGLAAGGINGLYLDAQEFGWSTPAPTASGANCYLDQDYETVFYQNRLWTWSGTRNKQNVMIDQPSLLTGFADGMTVLAFAEQNLAFNGWFARLNNVVVRYLPYPTSFFKNSFVTPYYLNPMNATGNAYTLQQLITGELTAKANNYVPGANPDFLSLAGVQCLTDLQQVDIPIYYYRIGMQEIIDSNGAQVPIPATVTINNAAPPPATVPFQVAPVLGRATFLANIPTTTIVYQAQVFPLANPPGNPARSLLLTPTITNALAAGGMNPQQVIPVN</sequence>
<dbReference type="Pfam" id="PF13575">
    <property type="entry name" value="DUF4135"/>
    <property type="match status" value="1"/>
</dbReference>
<gene>
    <name evidence="2" type="ORF">WJU22_13010</name>
</gene>
<evidence type="ECO:0000259" key="1">
    <source>
        <dbReference type="Pfam" id="PF13575"/>
    </source>
</evidence>